<reference evidence="1" key="1">
    <citation type="submission" date="2023-01" db="EMBL/GenBank/DDBJ databases">
        <title>Human gut microbiome strain richness.</title>
        <authorList>
            <person name="Chen-Liaw A."/>
        </authorList>
    </citation>
    <scope>NUCLEOTIDE SEQUENCE</scope>
    <source>
        <strain evidence="1">1001262st2_G8_1001262B_160229</strain>
    </source>
</reference>
<sequence length="111" mass="13293">MVKLNNNFTIDLKNLKEADESKIATIESNEKWHNENKDTISIYDRYLNSDDYKTSPMKNIQDQLKTFLMDHHYYEVAIPLIRQFSKSYDHYYKKLTEASDYYLKQKGDAPQ</sequence>
<proteinExistence type="predicted"/>
<dbReference type="EMBL" id="CP133988">
    <property type="protein sequence ID" value="WNB82873.1"/>
    <property type="molecule type" value="Genomic_DNA"/>
</dbReference>
<dbReference type="Proteomes" id="UP001248323">
    <property type="component" value="Chromosome"/>
</dbReference>
<reference evidence="2" key="2">
    <citation type="submission" date="2023-09" db="EMBL/GenBank/DDBJ databases">
        <title>Streptococcus_parasanguinius_hifiasm_complete_genome_Zymo_Research_ D6332.</title>
        <authorList>
            <person name="Damerum A."/>
        </authorList>
    </citation>
    <scope>NUCLEOTIDE SEQUENCE</scope>
    <source>
        <strain evidence="2">B-1756</strain>
    </source>
</reference>
<gene>
    <name evidence="1" type="ORF">PNV36_01620</name>
    <name evidence="2" type="ORF">RDV49_08105</name>
</gene>
<evidence type="ECO:0000313" key="2">
    <source>
        <dbReference type="EMBL" id="WNB82873.1"/>
    </source>
</evidence>
<organism evidence="1 3">
    <name type="scientific">Streptococcus parasanguinis</name>
    <dbReference type="NCBI Taxonomy" id="1318"/>
    <lineage>
        <taxon>Bacteria</taxon>
        <taxon>Bacillati</taxon>
        <taxon>Bacillota</taxon>
        <taxon>Bacilli</taxon>
        <taxon>Lactobacillales</taxon>
        <taxon>Streptococcaceae</taxon>
        <taxon>Streptococcus</taxon>
    </lineage>
</organism>
<accession>A0AAJ1HB64</accession>
<dbReference type="Proteomes" id="UP001212685">
    <property type="component" value="Unassembled WGS sequence"/>
</dbReference>
<dbReference type="RefSeq" id="WP_003006842.1">
    <property type="nucleotide sequence ID" value="NZ_CP133988.1"/>
</dbReference>
<name>A0AAJ1HB64_STRPA</name>
<evidence type="ECO:0000313" key="1">
    <source>
        <dbReference type="EMBL" id="MDB8619100.1"/>
    </source>
</evidence>
<dbReference type="AlphaFoldDB" id="A0AAJ1HB64"/>
<dbReference type="EMBL" id="JAQMJV010000001">
    <property type="protein sequence ID" value="MDB8619100.1"/>
    <property type="molecule type" value="Genomic_DNA"/>
</dbReference>
<protein>
    <submittedName>
        <fullName evidence="1">Uncharacterized protein</fullName>
    </submittedName>
</protein>
<evidence type="ECO:0000313" key="3">
    <source>
        <dbReference type="Proteomes" id="UP001212685"/>
    </source>
</evidence>